<dbReference type="Pfam" id="PF13472">
    <property type="entry name" value="Lipase_GDSL_2"/>
    <property type="match status" value="1"/>
</dbReference>
<dbReference type="SUPFAM" id="SSF52266">
    <property type="entry name" value="SGNH hydrolase"/>
    <property type="match status" value="1"/>
</dbReference>
<accession>A0ABP6ZKC6</accession>
<feature type="chain" id="PRO_5046257632" description="SGNH hydrolase-type esterase domain-containing protein" evidence="1">
    <location>
        <begin position="27"/>
        <end position="296"/>
    </location>
</feature>
<dbReference type="PROSITE" id="PS51318">
    <property type="entry name" value="TAT"/>
    <property type="match status" value="1"/>
</dbReference>
<organism evidence="3 4">
    <name type="scientific">Microlunatus ginsengisoli</name>
    <dbReference type="NCBI Taxonomy" id="363863"/>
    <lineage>
        <taxon>Bacteria</taxon>
        <taxon>Bacillati</taxon>
        <taxon>Actinomycetota</taxon>
        <taxon>Actinomycetes</taxon>
        <taxon>Propionibacteriales</taxon>
        <taxon>Propionibacteriaceae</taxon>
        <taxon>Microlunatus</taxon>
    </lineage>
</organism>
<dbReference type="RefSeq" id="WP_344802082.1">
    <property type="nucleotide sequence ID" value="NZ_BAABAB010000007.1"/>
</dbReference>
<feature type="signal peptide" evidence="1">
    <location>
        <begin position="1"/>
        <end position="26"/>
    </location>
</feature>
<protein>
    <recommendedName>
        <fullName evidence="2">SGNH hydrolase-type esterase domain-containing protein</fullName>
    </recommendedName>
</protein>
<evidence type="ECO:0000259" key="2">
    <source>
        <dbReference type="Pfam" id="PF13472"/>
    </source>
</evidence>
<dbReference type="InterPro" id="IPR006311">
    <property type="entry name" value="TAT_signal"/>
</dbReference>
<dbReference type="InterPro" id="IPR051532">
    <property type="entry name" value="Ester_Hydrolysis_Enzymes"/>
</dbReference>
<dbReference type="InterPro" id="IPR036514">
    <property type="entry name" value="SGNH_hydro_sf"/>
</dbReference>
<keyword evidence="4" id="KW-1185">Reference proteome</keyword>
<evidence type="ECO:0000313" key="3">
    <source>
        <dbReference type="EMBL" id="GAA3610710.1"/>
    </source>
</evidence>
<dbReference type="Gene3D" id="3.40.50.1110">
    <property type="entry name" value="SGNH hydrolase"/>
    <property type="match status" value="1"/>
</dbReference>
<evidence type="ECO:0000313" key="4">
    <source>
        <dbReference type="Proteomes" id="UP001501490"/>
    </source>
</evidence>
<reference evidence="4" key="1">
    <citation type="journal article" date="2019" name="Int. J. Syst. Evol. Microbiol.">
        <title>The Global Catalogue of Microorganisms (GCM) 10K type strain sequencing project: providing services to taxonomists for standard genome sequencing and annotation.</title>
        <authorList>
            <consortium name="The Broad Institute Genomics Platform"/>
            <consortium name="The Broad Institute Genome Sequencing Center for Infectious Disease"/>
            <person name="Wu L."/>
            <person name="Ma J."/>
        </authorList>
    </citation>
    <scope>NUCLEOTIDE SEQUENCE [LARGE SCALE GENOMIC DNA]</scope>
    <source>
        <strain evidence="4">JCM 16929</strain>
    </source>
</reference>
<sequence length="296" mass="30650">MTPRSRARRHAIAVLALLALVAAATAAVITGAAARRIVVVDPPSRSPVVPSMFPAPTAAPSPGLSKVHVVAIGDSVTAGTNCDCTPFPEQYATAIADEYDVKTYVRNDGQGGETSDDVLDDLEHDGAEQDDISGADIVLVTIGANDFGPSYDQIVAGTCGGSDQLACVEDSLGSVQDNLTAIVKRIRELRGQKPTAILLTGYWNVFEDGDVAKKSMTTQGLADSDALTLATNRIVQQVATAQHATYVDLYAPFKGSDGSDDPTDLLADDGDHPNAAGHKLIAQALLAAGTAPLTIG</sequence>
<keyword evidence="1" id="KW-0732">Signal</keyword>
<dbReference type="EMBL" id="BAABAB010000007">
    <property type="protein sequence ID" value="GAA3610710.1"/>
    <property type="molecule type" value="Genomic_DNA"/>
</dbReference>
<proteinExistence type="predicted"/>
<dbReference type="Proteomes" id="UP001501490">
    <property type="component" value="Unassembled WGS sequence"/>
</dbReference>
<gene>
    <name evidence="3" type="ORF">GCM10022236_10490</name>
</gene>
<comment type="caution">
    <text evidence="3">The sequence shown here is derived from an EMBL/GenBank/DDBJ whole genome shotgun (WGS) entry which is preliminary data.</text>
</comment>
<dbReference type="CDD" id="cd00229">
    <property type="entry name" value="SGNH_hydrolase"/>
    <property type="match status" value="1"/>
</dbReference>
<feature type="domain" description="SGNH hydrolase-type esterase" evidence="2">
    <location>
        <begin position="71"/>
        <end position="280"/>
    </location>
</feature>
<name>A0ABP6ZKC6_9ACTN</name>
<dbReference type="PANTHER" id="PTHR30383">
    <property type="entry name" value="THIOESTERASE 1/PROTEASE 1/LYSOPHOSPHOLIPASE L1"/>
    <property type="match status" value="1"/>
</dbReference>
<dbReference type="InterPro" id="IPR013830">
    <property type="entry name" value="SGNH_hydro"/>
</dbReference>
<dbReference type="PANTHER" id="PTHR30383:SF5">
    <property type="entry name" value="SGNH HYDROLASE-TYPE ESTERASE DOMAIN-CONTAINING PROTEIN"/>
    <property type="match status" value="1"/>
</dbReference>
<evidence type="ECO:0000256" key="1">
    <source>
        <dbReference type="SAM" id="SignalP"/>
    </source>
</evidence>